<dbReference type="AlphaFoldDB" id="A0A453H854"/>
<keyword evidence="2" id="KW-1185">Reference proteome</keyword>
<evidence type="ECO:0000313" key="2">
    <source>
        <dbReference type="Proteomes" id="UP000015105"/>
    </source>
</evidence>
<reference evidence="1" key="4">
    <citation type="submission" date="2019-03" db="UniProtKB">
        <authorList>
            <consortium name="EnsemblPlants"/>
        </authorList>
    </citation>
    <scope>IDENTIFICATION</scope>
</reference>
<name>A0A453H854_AEGTS</name>
<reference evidence="1" key="5">
    <citation type="journal article" date="2021" name="G3 (Bethesda)">
        <title>Aegilops tauschii genome assembly Aet v5.0 features greater sequence contiguity and improved annotation.</title>
        <authorList>
            <person name="Wang L."/>
            <person name="Zhu T."/>
            <person name="Rodriguez J.C."/>
            <person name="Deal K.R."/>
            <person name="Dubcovsky J."/>
            <person name="McGuire P.E."/>
            <person name="Lux T."/>
            <person name="Spannagl M."/>
            <person name="Mayer K.F.X."/>
            <person name="Baldrich P."/>
            <person name="Meyers B.C."/>
            <person name="Huo N."/>
            <person name="Gu Y.Q."/>
            <person name="Zhou H."/>
            <person name="Devos K.M."/>
            <person name="Bennetzen J.L."/>
            <person name="Unver T."/>
            <person name="Budak H."/>
            <person name="Gulick P.J."/>
            <person name="Galiba G."/>
            <person name="Kalapos B."/>
            <person name="Nelson D.R."/>
            <person name="Li P."/>
            <person name="You F.M."/>
            <person name="Luo M.C."/>
            <person name="Dvorak J."/>
        </authorList>
    </citation>
    <scope>NUCLEOTIDE SEQUENCE [LARGE SCALE GENOMIC DNA]</scope>
    <source>
        <strain evidence="1">cv. AL8/78</strain>
    </source>
</reference>
<reference evidence="2" key="1">
    <citation type="journal article" date="2014" name="Science">
        <title>Ancient hybridizations among the ancestral genomes of bread wheat.</title>
        <authorList>
            <consortium name="International Wheat Genome Sequencing Consortium,"/>
            <person name="Marcussen T."/>
            <person name="Sandve S.R."/>
            <person name="Heier L."/>
            <person name="Spannagl M."/>
            <person name="Pfeifer M."/>
            <person name="Jakobsen K.S."/>
            <person name="Wulff B.B."/>
            <person name="Steuernagel B."/>
            <person name="Mayer K.F."/>
            <person name="Olsen O.A."/>
        </authorList>
    </citation>
    <scope>NUCLEOTIDE SEQUENCE [LARGE SCALE GENOMIC DNA]</scope>
    <source>
        <strain evidence="2">cv. AL8/78</strain>
    </source>
</reference>
<protein>
    <submittedName>
        <fullName evidence="1">Uncharacterized protein</fullName>
    </submittedName>
</protein>
<reference evidence="1" key="3">
    <citation type="journal article" date="2017" name="Nature">
        <title>Genome sequence of the progenitor of the wheat D genome Aegilops tauschii.</title>
        <authorList>
            <person name="Luo M.C."/>
            <person name="Gu Y.Q."/>
            <person name="Puiu D."/>
            <person name="Wang H."/>
            <person name="Twardziok S.O."/>
            <person name="Deal K.R."/>
            <person name="Huo N."/>
            <person name="Zhu T."/>
            <person name="Wang L."/>
            <person name="Wang Y."/>
            <person name="McGuire P.E."/>
            <person name="Liu S."/>
            <person name="Long H."/>
            <person name="Ramasamy R.K."/>
            <person name="Rodriguez J.C."/>
            <person name="Van S.L."/>
            <person name="Yuan L."/>
            <person name="Wang Z."/>
            <person name="Xia Z."/>
            <person name="Xiao L."/>
            <person name="Anderson O.D."/>
            <person name="Ouyang S."/>
            <person name="Liang Y."/>
            <person name="Zimin A.V."/>
            <person name="Pertea G."/>
            <person name="Qi P."/>
            <person name="Bennetzen J.L."/>
            <person name="Dai X."/>
            <person name="Dawson M.W."/>
            <person name="Muller H.G."/>
            <person name="Kugler K."/>
            <person name="Rivarola-Duarte L."/>
            <person name="Spannagl M."/>
            <person name="Mayer K.F.X."/>
            <person name="Lu F.H."/>
            <person name="Bevan M.W."/>
            <person name="Leroy P."/>
            <person name="Li P."/>
            <person name="You F.M."/>
            <person name="Sun Q."/>
            <person name="Liu Z."/>
            <person name="Lyons E."/>
            <person name="Wicker T."/>
            <person name="Salzberg S.L."/>
            <person name="Devos K.M."/>
            <person name="Dvorak J."/>
        </authorList>
    </citation>
    <scope>NUCLEOTIDE SEQUENCE [LARGE SCALE GENOMIC DNA]</scope>
    <source>
        <strain evidence="1">cv. AL8/78</strain>
    </source>
</reference>
<evidence type="ECO:0000313" key="1">
    <source>
        <dbReference type="EnsemblPlants" id="AET4Gv20105900.12"/>
    </source>
</evidence>
<organism evidence="1 2">
    <name type="scientific">Aegilops tauschii subsp. strangulata</name>
    <name type="common">Goatgrass</name>
    <dbReference type="NCBI Taxonomy" id="200361"/>
    <lineage>
        <taxon>Eukaryota</taxon>
        <taxon>Viridiplantae</taxon>
        <taxon>Streptophyta</taxon>
        <taxon>Embryophyta</taxon>
        <taxon>Tracheophyta</taxon>
        <taxon>Spermatophyta</taxon>
        <taxon>Magnoliopsida</taxon>
        <taxon>Liliopsida</taxon>
        <taxon>Poales</taxon>
        <taxon>Poaceae</taxon>
        <taxon>BOP clade</taxon>
        <taxon>Pooideae</taxon>
        <taxon>Triticodae</taxon>
        <taxon>Triticeae</taxon>
        <taxon>Triticinae</taxon>
        <taxon>Aegilops</taxon>
    </lineage>
</organism>
<dbReference type="EnsemblPlants" id="AET4Gv20105900.12">
    <property type="protein sequence ID" value="AET4Gv20105900.12"/>
    <property type="gene ID" value="AET4Gv20105900"/>
</dbReference>
<dbReference type="Gramene" id="AET4Gv20105900.12">
    <property type="protein sequence ID" value="AET4Gv20105900.12"/>
    <property type="gene ID" value="AET4Gv20105900"/>
</dbReference>
<accession>A0A453H854</accession>
<proteinExistence type="predicted"/>
<dbReference type="Proteomes" id="UP000015105">
    <property type="component" value="Chromosome 4D"/>
</dbReference>
<reference evidence="2" key="2">
    <citation type="journal article" date="2017" name="Nat. Plants">
        <title>The Aegilops tauschii genome reveals multiple impacts of transposons.</title>
        <authorList>
            <person name="Zhao G."/>
            <person name="Zou C."/>
            <person name="Li K."/>
            <person name="Wang K."/>
            <person name="Li T."/>
            <person name="Gao L."/>
            <person name="Zhang X."/>
            <person name="Wang H."/>
            <person name="Yang Z."/>
            <person name="Liu X."/>
            <person name="Jiang W."/>
            <person name="Mao L."/>
            <person name="Kong X."/>
            <person name="Jiao Y."/>
            <person name="Jia J."/>
        </authorList>
    </citation>
    <scope>NUCLEOTIDE SEQUENCE [LARGE SCALE GENOMIC DNA]</scope>
    <source>
        <strain evidence="2">cv. AL8/78</strain>
    </source>
</reference>
<sequence length="54" mass="6329">VDKLPRTQFHFCITSASAYLISTLHVQCSARKTFLHRNLLSSLMPDNRKYCRFL</sequence>